<feature type="active site" description="Proton acceptor" evidence="7">
    <location>
        <position position="235"/>
    </location>
</feature>
<dbReference type="Proteomes" id="UP000001366">
    <property type="component" value="Chromosome"/>
</dbReference>
<dbReference type="InterPro" id="IPR007691">
    <property type="entry name" value="LpxD"/>
</dbReference>
<evidence type="ECO:0000256" key="6">
    <source>
        <dbReference type="ARBA" id="ARBA00023315"/>
    </source>
</evidence>
<dbReference type="HAMAP" id="MF_00523">
    <property type="entry name" value="LpxD"/>
    <property type="match status" value="1"/>
</dbReference>
<evidence type="ECO:0000256" key="1">
    <source>
        <dbReference type="ARBA" id="ARBA00022516"/>
    </source>
</evidence>
<keyword evidence="1 7" id="KW-0444">Lipid biosynthesis</keyword>
<keyword evidence="5 7" id="KW-0443">Lipid metabolism</keyword>
<comment type="function">
    <text evidence="7">Catalyzes the N-acylation of UDP-3-O-acylglucosamine using 3-hydroxyacyl-ACP as the acyl donor. Is involved in the biosynthesis of lipid A, a phosphorylated glycolipid that anchors the lipopolysaccharide to the outer membrane of the cell.</text>
</comment>
<dbReference type="STRING" id="123214.PERMA_1743"/>
<dbReference type="SUPFAM" id="SSF51161">
    <property type="entry name" value="Trimeric LpxA-like enzymes"/>
    <property type="match status" value="1"/>
</dbReference>
<evidence type="ECO:0000259" key="8">
    <source>
        <dbReference type="Pfam" id="PF04613"/>
    </source>
</evidence>
<organism evidence="9 10">
    <name type="scientific">Persephonella marina (strain DSM 14350 / EX-H1)</name>
    <dbReference type="NCBI Taxonomy" id="123214"/>
    <lineage>
        <taxon>Bacteria</taxon>
        <taxon>Pseudomonadati</taxon>
        <taxon>Aquificota</taxon>
        <taxon>Aquificia</taxon>
        <taxon>Aquificales</taxon>
        <taxon>Hydrogenothermaceae</taxon>
        <taxon>Persephonella</taxon>
    </lineage>
</organism>
<dbReference type="GO" id="GO:0016020">
    <property type="term" value="C:membrane"/>
    <property type="evidence" value="ECO:0007669"/>
    <property type="project" value="GOC"/>
</dbReference>
<dbReference type="CDD" id="cd03352">
    <property type="entry name" value="LbH_LpxD"/>
    <property type="match status" value="1"/>
</dbReference>
<comment type="similarity">
    <text evidence="7">Belongs to the transferase hexapeptide repeat family. LpxD subfamily.</text>
</comment>
<dbReference type="Pfam" id="PF04613">
    <property type="entry name" value="LpxD"/>
    <property type="match status" value="1"/>
</dbReference>
<keyword evidence="4 7" id="KW-0677">Repeat</keyword>
<keyword evidence="10" id="KW-1185">Reference proteome</keyword>
<dbReference type="GO" id="GO:0103118">
    <property type="term" value="F:UDP-3-O-[(3R)-3-hydroxyacyl]-glucosamine N-acyltransferase activity"/>
    <property type="evidence" value="ECO:0007669"/>
    <property type="project" value="UniProtKB-EC"/>
</dbReference>
<dbReference type="eggNOG" id="COG1044">
    <property type="taxonomic scope" value="Bacteria"/>
</dbReference>
<dbReference type="NCBIfam" id="NF002060">
    <property type="entry name" value="PRK00892.1"/>
    <property type="match status" value="1"/>
</dbReference>
<dbReference type="GO" id="GO:0009245">
    <property type="term" value="P:lipid A biosynthetic process"/>
    <property type="evidence" value="ECO:0007669"/>
    <property type="project" value="UniProtKB-UniRule"/>
</dbReference>
<proteinExistence type="inferred from homology"/>
<evidence type="ECO:0000313" key="10">
    <source>
        <dbReference type="Proteomes" id="UP000001366"/>
    </source>
</evidence>
<dbReference type="PANTHER" id="PTHR43378">
    <property type="entry name" value="UDP-3-O-ACYLGLUCOSAMINE N-ACYLTRANSFERASE"/>
    <property type="match status" value="1"/>
</dbReference>
<dbReference type="Gene3D" id="3.40.1390.10">
    <property type="entry name" value="MurE/MurF, N-terminal domain"/>
    <property type="match status" value="1"/>
</dbReference>
<comment type="pathway">
    <text evidence="7">Bacterial outer membrane biogenesis; LPS lipid A biosynthesis.</text>
</comment>
<dbReference type="KEGG" id="pmx:PERMA_1743"/>
<dbReference type="PaxDb" id="123214-PERMA_1743"/>
<evidence type="ECO:0000256" key="3">
    <source>
        <dbReference type="ARBA" id="ARBA00022679"/>
    </source>
</evidence>
<name>C0QS60_PERMH</name>
<dbReference type="Pfam" id="PF00132">
    <property type="entry name" value="Hexapep"/>
    <property type="match status" value="3"/>
</dbReference>
<dbReference type="HOGENOM" id="CLU_049865_0_0_0"/>
<dbReference type="InterPro" id="IPR011004">
    <property type="entry name" value="Trimer_LpxA-like_sf"/>
</dbReference>
<keyword evidence="3 7" id="KW-0808">Transferase</keyword>
<dbReference type="EC" id="2.3.1.191" evidence="7"/>
<reference evidence="9 10" key="1">
    <citation type="journal article" date="2009" name="J. Bacteriol.">
        <title>Complete and draft genome sequences of six members of the Aquificales.</title>
        <authorList>
            <person name="Reysenbach A.L."/>
            <person name="Hamamura N."/>
            <person name="Podar M."/>
            <person name="Griffiths E."/>
            <person name="Ferreira S."/>
            <person name="Hochstein R."/>
            <person name="Heidelberg J."/>
            <person name="Johnson J."/>
            <person name="Mead D."/>
            <person name="Pohorille A."/>
            <person name="Sarmiento M."/>
            <person name="Schweighofer K."/>
            <person name="Seshadri R."/>
            <person name="Voytek M.A."/>
        </authorList>
    </citation>
    <scope>NUCLEOTIDE SEQUENCE [LARGE SCALE GENOMIC DNA]</scope>
    <source>
        <strain evidence="10">DSM 14350 / EX-H1</strain>
    </source>
</reference>
<gene>
    <name evidence="7 9" type="primary">lpxD</name>
    <name evidence="9" type="ordered locus">PERMA_1743</name>
</gene>
<sequence length="328" mass="35764">MRLTRIAEITGGKLINLKDDIDIRSLSSLEGAEEGDLTFVSGKKFLNLVYKTKASAIITGKELDIDKPQIIVDKPDQVFYELIKVFYPDEEVKGQISETAVIGKDVSIGEDVYIGDYVVIQDGVKIGRGTKIYPFSFIGKNCVIGEDTVIYPRVTLYPDVVLGKRVIIHSGVVIGSDGFGYYQKDGKHIKIKHVGKVIIEDDVEIGANTTIDRAMIDKTVIGKGTKIDNLVMVAHNCQIGENCIILAQVGMAGSGRIGKNVILAGQVGVADHINIGDNVIVIGKSSVPKDLPSNGVYGSSIPAMEWNKWKRILAYLSKLPDILKKFKS</sequence>
<dbReference type="GO" id="GO:0016410">
    <property type="term" value="F:N-acyltransferase activity"/>
    <property type="evidence" value="ECO:0007669"/>
    <property type="project" value="InterPro"/>
</dbReference>
<dbReference type="UniPathway" id="UPA00973"/>
<dbReference type="Gene3D" id="2.160.10.10">
    <property type="entry name" value="Hexapeptide repeat proteins"/>
    <property type="match status" value="1"/>
</dbReference>
<evidence type="ECO:0000256" key="4">
    <source>
        <dbReference type="ARBA" id="ARBA00022737"/>
    </source>
</evidence>
<comment type="catalytic activity">
    <reaction evidence="7">
        <text>a UDP-3-O-[(3R)-3-hydroxyacyl]-alpha-D-glucosamine + a (3R)-hydroxyacyl-[ACP] = a UDP-2-N,3-O-bis[(3R)-3-hydroxyacyl]-alpha-D-glucosamine + holo-[ACP] + H(+)</text>
        <dbReference type="Rhea" id="RHEA:53836"/>
        <dbReference type="Rhea" id="RHEA-COMP:9685"/>
        <dbReference type="Rhea" id="RHEA-COMP:9945"/>
        <dbReference type="ChEBI" id="CHEBI:15378"/>
        <dbReference type="ChEBI" id="CHEBI:64479"/>
        <dbReference type="ChEBI" id="CHEBI:78827"/>
        <dbReference type="ChEBI" id="CHEBI:137740"/>
        <dbReference type="ChEBI" id="CHEBI:137748"/>
        <dbReference type="EC" id="2.3.1.191"/>
    </reaction>
</comment>
<keyword evidence="2 7" id="KW-0441">Lipid A biosynthesis</keyword>
<comment type="subunit">
    <text evidence="7">Homotrimer.</text>
</comment>
<dbReference type="InterPro" id="IPR020573">
    <property type="entry name" value="UDP_GlcNAc_AcTrfase_non-rep"/>
</dbReference>
<dbReference type="AlphaFoldDB" id="C0QS60"/>
<keyword evidence="6 7" id="KW-0012">Acyltransferase</keyword>
<accession>C0QS60</accession>
<dbReference type="InterPro" id="IPR001451">
    <property type="entry name" value="Hexapep"/>
</dbReference>
<feature type="domain" description="UDP-3-O-[3-hydroxymyristoyl] glucosamine N-acyltransferase non-repeat region" evidence="8">
    <location>
        <begin position="20"/>
        <end position="84"/>
    </location>
</feature>
<dbReference type="EMBL" id="CP001230">
    <property type="protein sequence ID" value="ACO04639.1"/>
    <property type="molecule type" value="Genomic_DNA"/>
</dbReference>
<dbReference type="PANTHER" id="PTHR43378:SF2">
    <property type="entry name" value="UDP-3-O-ACYLGLUCOSAMINE N-ACYLTRANSFERASE 1, MITOCHONDRIAL-RELATED"/>
    <property type="match status" value="1"/>
</dbReference>
<evidence type="ECO:0000256" key="2">
    <source>
        <dbReference type="ARBA" id="ARBA00022556"/>
    </source>
</evidence>
<dbReference type="NCBIfam" id="TIGR01853">
    <property type="entry name" value="lipid_A_lpxD"/>
    <property type="match status" value="1"/>
</dbReference>
<evidence type="ECO:0000256" key="5">
    <source>
        <dbReference type="ARBA" id="ARBA00023098"/>
    </source>
</evidence>
<evidence type="ECO:0000313" key="9">
    <source>
        <dbReference type="EMBL" id="ACO04639.1"/>
    </source>
</evidence>
<dbReference type="RefSeq" id="WP_012676876.1">
    <property type="nucleotide sequence ID" value="NC_012440.1"/>
</dbReference>
<dbReference type="OrthoDB" id="9784739at2"/>
<protein>
    <recommendedName>
        <fullName evidence="7">UDP-3-O-acylglucosamine N-acyltransferase</fullName>
        <ecNumber evidence="7">2.3.1.191</ecNumber>
    </recommendedName>
</protein>
<evidence type="ECO:0000256" key="7">
    <source>
        <dbReference type="HAMAP-Rule" id="MF_00523"/>
    </source>
</evidence>